<evidence type="ECO:0000256" key="7">
    <source>
        <dbReference type="SAM" id="MobiDB-lite"/>
    </source>
</evidence>
<feature type="domain" description="Condensin complex subunit 1 C-terminal" evidence="8">
    <location>
        <begin position="1041"/>
        <end position="1185"/>
    </location>
</feature>
<accession>A0A0V0YFB4</accession>
<dbReference type="PANTHER" id="PTHR14222">
    <property type="entry name" value="CONDENSIN"/>
    <property type="match status" value="1"/>
</dbReference>
<dbReference type="GO" id="GO:0042393">
    <property type="term" value="F:histone binding"/>
    <property type="evidence" value="ECO:0007669"/>
    <property type="project" value="TreeGrafter"/>
</dbReference>
<feature type="compositionally biased region" description="Basic and acidic residues" evidence="7">
    <location>
        <begin position="1357"/>
        <end position="1375"/>
    </location>
</feature>
<feature type="region of interest" description="Disordered" evidence="7">
    <location>
        <begin position="1429"/>
        <end position="1548"/>
    </location>
</feature>
<dbReference type="Proteomes" id="UP000054815">
    <property type="component" value="Unassembled WGS sequence"/>
</dbReference>
<feature type="compositionally biased region" description="Basic and acidic residues" evidence="7">
    <location>
        <begin position="1943"/>
        <end position="1955"/>
    </location>
</feature>
<feature type="region of interest" description="Disordered" evidence="7">
    <location>
        <begin position="1579"/>
        <end position="2075"/>
    </location>
</feature>
<dbReference type="InterPro" id="IPR032682">
    <property type="entry name" value="Cnd1_C"/>
</dbReference>
<feature type="compositionally biased region" description="Basic and acidic residues" evidence="7">
    <location>
        <begin position="2007"/>
        <end position="2018"/>
    </location>
</feature>
<dbReference type="InterPro" id="IPR011989">
    <property type="entry name" value="ARM-like"/>
</dbReference>
<comment type="subcellular location">
    <subcellularLocation>
        <location evidence="1">Nucleus</location>
    </subcellularLocation>
</comment>
<dbReference type="GO" id="GO:0000796">
    <property type="term" value="C:condensin complex"/>
    <property type="evidence" value="ECO:0007669"/>
    <property type="project" value="TreeGrafter"/>
</dbReference>
<dbReference type="InterPro" id="IPR026971">
    <property type="entry name" value="CND1/NCAPD3"/>
</dbReference>
<keyword evidence="2" id="KW-0132">Cell division</keyword>
<dbReference type="InterPro" id="IPR024324">
    <property type="entry name" value="Condensin_cplx_su1_N"/>
</dbReference>
<sequence length="2075" mass="236621">MDAEFSFPCSFKDLAVNRNEEFYVEVLSDKDIILSKFQEYKDSYDTNLLENFVSNFNVFYSAIEHFSKFDRADLIEIWHSLILVNSNVYHEIVNLLDADAECSVYSKQSLRNIFSMNMFLLIHLALEFENDEPQKRAKVQLSEEMKDGGKGKRAVQNVDLWKEENQAFLELCCRVLSLDLKKLWAPALVDERLIDGIGEFCQKMLHPWIASRKQSLLKAFDLLIHTYNHGITFAVQLIQSLAAADATPEKIAEMVSNLANNDSETFLVEILKELSQVDAAALSNEGASAKNYSVFLVDIARLIPDCLLRNISLLVPFLTEDSFAFRNGVLTAFSVLISNKLTGEDLPESLVTLRTQFFKHLLEHIHDINGHVRCKALQLFTKLVFEKCVPLNEYKLLMPLAIGRLADKLPTVRKAAIQLLSNILNNNPFMKKVTIEELQNRLETEKKNLANLIHSNLTRIKGNKESEVQDFVNEKWAVARNRMSDILDELIEKYWEDGNLNLPDELCNFDEVSDVISKSAFDCMVDGNYRETVLRFINFGKLHPDSALLASVFDTHSTSAEFKRNLIEAIKFVFCDLIMASEIAERPLVDEVREKVMKGDQVQRQKIFIRFIEDSLCFLQQVHSILPLITEMLYQNQLSDVLESIDFLVNCVSHGVSSNNETIWRCFELVWSAQEAVRNGALKAFQKLCIDINSEFNESYIIEMRIQRLLAIMQKASASQYFTLTKLISLALKKGILDNFSLMPAWDIIQNNKDTLERKKIALRIICMFAINDRNVLRGNIKRLLVFGLSENCDFHSTYLVLRTLSKLGWCDRQSNLKFLEEIACEVEECSLFCRVMRFLLDGITNYDDNCWIAAMEYGIRLIFYAARNPDVICASFLRSLCAKSEEESKKKTYPLFLARVLSAIGQVSYCSFHFLDLSFLNQLKKSRNTNEQVNNSEKKAVDSVFGLDTVASLEDRDRDFVNKICEEYILRDGTFLGEYSKFVIKICKQPIKYNYAPLQAVAAETLMKLMFISQKFCAENCRLLVTMLEKSKFPVVRRTIMTLLPDLYARHPNEIEYWTKRIHSRIFDENLSVRVCSISIMSYLVLHNLTKPGRMLADIAICTVDENDTIVSLAKRFFKEYSDKTTTFYSILPDISGQLSLKYNEIGAEKSLEICKFLYSFISKERQNESFVDRLCERFVVAKNLEHCHILAKCLTLPSYNERLIRKVAENMKCYEDKLKDDTVLKCFLSVVDSARRNWKSDGKERLDMLQAEFKEKHEKYKATEIHFAPDHSVLNAEEPAVVEASSDPTENVGQAYVNKLRLSLHHQMDSAEWSFLRTICPDLDDTIADTDLNGKDDTDMQLKTAIEDCEIDADTQKSSDELVNNDKTKDNDGHLSVTTDLNSAKTKAAASGKRTPGRRYLFTDVFIIFTFMWFDFAGRPRKRLAIDDDSSSVSKRADDDQRSDGSTGKEITSQSVLRTDNSKEKKSSLEKRKATKNASKKSQAPAADRVVNLTESSDDEPAMTKSKKTSMKTDRKSIDTEKSNVAEQQSTSTPKDSTSKKKGKHRRCFIQELSSESDDAKEDNFFAYLTKFNIKTPLGSSKALEVDENTAERRAEKKKKKKKKEEDEKRKMKGILLSSDDDDSNIEETPVTKSSISMKRQKGKKKASSESEQEEEEEEVSVMRTRLSTLRSRQLKADRNKKEKRKLKTVENASSMQIDSSSSDSENELSNNYKLRSGAAQRGKKLDDSKAESKETTKSSSFLRPNIMNWDDITNSMNRSTRSRRESSGNITSSNGNSRTSNSSSISDDDDDDDGKIEMLNTTSSQRRSILKNFRKAREGGHISRKTLFEMSQRSSSAYVKNSSDDEQQQSSSGVFSEKKRSTELRNAKRKRNAKAVGEEEVEEYKSTKLKKKKTEKNTGRSGASGKLKNTAATSTKSENKNDSRKRKAGFNLFESDNEDESVHSDSISDKSKFKNISSSYSSSYTTRSRQVSFRKNVKAKRSSDEEGRDDDDDDDDGNTSSDVVEPKKKVYKRSELPSSSSKAKQSKKISGQQQMKKSNANNSKQKGNDAEEASTSLTYSLRSSRKQNYKLL</sequence>
<feature type="compositionally biased region" description="Basic and acidic residues" evidence="7">
    <location>
        <begin position="1513"/>
        <end position="1526"/>
    </location>
</feature>
<evidence type="ECO:0000313" key="10">
    <source>
        <dbReference type="EMBL" id="KRX98911.1"/>
    </source>
</evidence>
<feature type="compositionally biased region" description="Low complexity" evidence="7">
    <location>
        <begin position="1770"/>
        <end position="1788"/>
    </location>
</feature>
<feature type="compositionally biased region" description="Low complexity" evidence="7">
    <location>
        <begin position="1694"/>
        <end position="1714"/>
    </location>
</feature>
<evidence type="ECO:0000259" key="9">
    <source>
        <dbReference type="Pfam" id="PF12922"/>
    </source>
</evidence>
<keyword evidence="6" id="KW-0131">Cell cycle</keyword>
<reference evidence="10 11" key="1">
    <citation type="submission" date="2015-01" db="EMBL/GenBank/DDBJ databases">
        <title>Evolution of Trichinella species and genotypes.</title>
        <authorList>
            <person name="Korhonen P.K."/>
            <person name="Edoardo P."/>
            <person name="Giuseppe L.R."/>
            <person name="Gasser R.B."/>
        </authorList>
    </citation>
    <scope>NUCLEOTIDE SEQUENCE [LARGE SCALE GENOMIC DNA]</scope>
    <source>
        <strain evidence="10">ISS141</strain>
    </source>
</reference>
<feature type="compositionally biased region" description="Basic and acidic residues" evidence="7">
    <location>
        <begin position="1726"/>
        <end position="1739"/>
    </location>
</feature>
<feature type="compositionally biased region" description="Basic residues" evidence="7">
    <location>
        <begin position="2066"/>
        <end position="2075"/>
    </location>
</feature>
<feature type="compositionally biased region" description="Acidic residues" evidence="7">
    <location>
        <begin position="1989"/>
        <end position="2000"/>
    </location>
</feature>
<proteinExistence type="predicted"/>
<protein>
    <submittedName>
        <fullName evidence="10">Condensin complex subunit 1</fullName>
    </submittedName>
</protein>
<feature type="compositionally biased region" description="Low complexity" evidence="7">
    <location>
        <begin position="1664"/>
        <end position="1674"/>
    </location>
</feature>
<feature type="compositionally biased region" description="Polar residues" evidence="7">
    <location>
        <begin position="1446"/>
        <end position="1461"/>
    </location>
</feature>
<feature type="compositionally biased region" description="Low complexity" evidence="7">
    <location>
        <begin position="1960"/>
        <end position="1972"/>
    </location>
</feature>
<dbReference type="GO" id="GO:0010032">
    <property type="term" value="P:meiotic chromosome condensation"/>
    <property type="evidence" value="ECO:0007669"/>
    <property type="project" value="TreeGrafter"/>
</dbReference>
<dbReference type="GO" id="GO:0007076">
    <property type="term" value="P:mitotic chromosome condensation"/>
    <property type="evidence" value="ECO:0007669"/>
    <property type="project" value="InterPro"/>
</dbReference>
<evidence type="ECO:0000313" key="11">
    <source>
        <dbReference type="Proteomes" id="UP000054815"/>
    </source>
</evidence>
<feature type="compositionally biased region" description="Basic and acidic residues" evidence="7">
    <location>
        <begin position="1462"/>
        <end position="1474"/>
    </location>
</feature>
<feature type="compositionally biased region" description="Low complexity" evidence="7">
    <location>
        <begin position="2019"/>
        <end position="2041"/>
    </location>
</feature>
<dbReference type="SUPFAM" id="SSF48371">
    <property type="entry name" value="ARM repeat"/>
    <property type="match status" value="2"/>
</dbReference>
<feature type="compositionally biased region" description="Basic and acidic residues" evidence="7">
    <location>
        <begin position="1859"/>
        <end position="1869"/>
    </location>
</feature>
<evidence type="ECO:0000256" key="2">
    <source>
        <dbReference type="ARBA" id="ARBA00022618"/>
    </source>
</evidence>
<feature type="compositionally biased region" description="Acidic residues" evidence="7">
    <location>
        <begin position="1653"/>
        <end position="1662"/>
    </location>
</feature>
<dbReference type="InterPro" id="IPR016024">
    <property type="entry name" value="ARM-type_fold"/>
</dbReference>
<evidence type="ECO:0000256" key="3">
    <source>
        <dbReference type="ARBA" id="ARBA00022776"/>
    </source>
</evidence>
<comment type="caution">
    <text evidence="10">The sequence shown here is derived from an EMBL/GenBank/DDBJ whole genome shotgun (WGS) entry which is preliminary data.</text>
</comment>
<name>A0A0V0YFB4_TRIPS</name>
<dbReference type="PANTHER" id="PTHR14222:SF2">
    <property type="entry name" value="CONDENSIN COMPLEX SUBUNIT 1"/>
    <property type="match status" value="1"/>
</dbReference>
<feature type="domain" description="Condensin complex subunit 1 N-terminal" evidence="9">
    <location>
        <begin position="77"/>
        <end position="205"/>
    </location>
</feature>
<evidence type="ECO:0000256" key="5">
    <source>
        <dbReference type="ARBA" id="ARBA00023242"/>
    </source>
</evidence>
<organism evidence="10 11">
    <name type="scientific">Trichinella pseudospiralis</name>
    <name type="common">Parasitic roundworm</name>
    <dbReference type="NCBI Taxonomy" id="6337"/>
    <lineage>
        <taxon>Eukaryota</taxon>
        <taxon>Metazoa</taxon>
        <taxon>Ecdysozoa</taxon>
        <taxon>Nematoda</taxon>
        <taxon>Enoplea</taxon>
        <taxon>Dorylaimia</taxon>
        <taxon>Trichinellida</taxon>
        <taxon>Trichinellidae</taxon>
        <taxon>Trichinella</taxon>
    </lineage>
</organism>
<dbReference type="Pfam" id="PF12922">
    <property type="entry name" value="Cnd1_N"/>
    <property type="match status" value="1"/>
</dbReference>
<dbReference type="Pfam" id="PF12717">
    <property type="entry name" value="Cnd1"/>
    <property type="match status" value="1"/>
</dbReference>
<gene>
    <name evidence="10" type="primary">Ncapd2</name>
    <name evidence="10" type="ORF">T4E_10820</name>
</gene>
<evidence type="ECO:0000256" key="6">
    <source>
        <dbReference type="ARBA" id="ARBA00023306"/>
    </source>
</evidence>
<feature type="compositionally biased region" description="Polar residues" evidence="7">
    <location>
        <begin position="1832"/>
        <end position="1844"/>
    </location>
</feature>
<evidence type="ECO:0000256" key="4">
    <source>
        <dbReference type="ARBA" id="ARBA00023067"/>
    </source>
</evidence>
<evidence type="ECO:0000256" key="1">
    <source>
        <dbReference type="ARBA" id="ARBA00004123"/>
    </source>
</evidence>
<dbReference type="GO" id="GO:0051301">
    <property type="term" value="P:cell division"/>
    <property type="evidence" value="ECO:0007669"/>
    <property type="project" value="UniProtKB-KW"/>
</dbReference>
<keyword evidence="3" id="KW-0498">Mitosis</keyword>
<dbReference type="GO" id="GO:0000779">
    <property type="term" value="C:condensed chromosome, centromeric region"/>
    <property type="evidence" value="ECO:0007669"/>
    <property type="project" value="TreeGrafter"/>
</dbReference>
<dbReference type="Gene3D" id="1.25.10.10">
    <property type="entry name" value="Leucine-rich Repeat Variant"/>
    <property type="match status" value="1"/>
</dbReference>
<dbReference type="GO" id="GO:0005634">
    <property type="term" value="C:nucleus"/>
    <property type="evidence" value="ECO:0007669"/>
    <property type="project" value="UniProtKB-SubCell"/>
</dbReference>
<feature type="region of interest" description="Disordered" evidence="7">
    <location>
        <begin position="1357"/>
        <end position="1379"/>
    </location>
</feature>
<keyword evidence="5" id="KW-0539">Nucleus</keyword>
<evidence type="ECO:0000259" key="8">
    <source>
        <dbReference type="Pfam" id="PF12717"/>
    </source>
</evidence>
<dbReference type="EMBL" id="JYDU01000018">
    <property type="protein sequence ID" value="KRX98911.1"/>
    <property type="molecule type" value="Genomic_DNA"/>
</dbReference>
<dbReference type="STRING" id="6337.A0A0V0YFB4"/>
<keyword evidence="4" id="KW-0226">DNA condensation</keyword>